<dbReference type="EMBL" id="JACWMS010000002">
    <property type="protein sequence ID" value="MBD1319776.1"/>
    <property type="molecule type" value="Genomic_DNA"/>
</dbReference>
<keyword evidence="3" id="KW-1185">Reference proteome</keyword>
<feature type="transmembrane region" description="Helical" evidence="1">
    <location>
        <begin position="128"/>
        <end position="145"/>
    </location>
</feature>
<evidence type="ECO:0000256" key="1">
    <source>
        <dbReference type="SAM" id="Phobius"/>
    </source>
</evidence>
<dbReference type="PANTHER" id="PTHR30199:SF0">
    <property type="entry name" value="INNER MEMBRANE PROTEIN YDCO"/>
    <property type="match status" value="1"/>
</dbReference>
<dbReference type="Pfam" id="PF03594">
    <property type="entry name" value="BenE"/>
    <property type="match status" value="1"/>
</dbReference>
<dbReference type="Proteomes" id="UP000602395">
    <property type="component" value="Unassembled WGS sequence"/>
</dbReference>
<dbReference type="InterPro" id="IPR004711">
    <property type="entry name" value="Benzoate_Transporter"/>
</dbReference>
<evidence type="ECO:0000313" key="2">
    <source>
        <dbReference type="EMBL" id="MBD1319776.1"/>
    </source>
</evidence>
<protein>
    <submittedName>
        <fullName evidence="2">Benzoate/H(+) symporter BenE family transporter</fullName>
    </submittedName>
</protein>
<accession>A0ABR7WAF1</accession>
<dbReference type="PANTHER" id="PTHR30199">
    <property type="entry name" value="MFS FAMILY TRANSPORTER, PREDICTED SUBSTRATE BENZOATE"/>
    <property type="match status" value="1"/>
</dbReference>
<feature type="transmembrane region" description="Helical" evidence="1">
    <location>
        <begin position="96"/>
        <end position="116"/>
    </location>
</feature>
<feature type="transmembrane region" description="Helical" evidence="1">
    <location>
        <begin position="151"/>
        <end position="169"/>
    </location>
</feature>
<evidence type="ECO:0000313" key="3">
    <source>
        <dbReference type="Proteomes" id="UP000602395"/>
    </source>
</evidence>
<feature type="transmembrane region" description="Helical" evidence="1">
    <location>
        <begin position="211"/>
        <end position="231"/>
    </location>
</feature>
<gene>
    <name evidence="2" type="primary">benE</name>
    <name evidence="2" type="ORF">IDF66_09265</name>
</gene>
<keyword evidence="1" id="KW-0812">Transmembrane</keyword>
<feature type="transmembrane region" description="Helical" evidence="1">
    <location>
        <begin position="252"/>
        <end position="283"/>
    </location>
</feature>
<reference evidence="2 3" key="1">
    <citation type="submission" date="2020-09" db="EMBL/GenBank/DDBJ databases">
        <title>Novel species in genus Gordonia.</title>
        <authorList>
            <person name="Zhang G."/>
        </authorList>
    </citation>
    <scope>NUCLEOTIDE SEQUENCE [LARGE SCALE GENOMIC DNA]</scope>
    <source>
        <strain evidence="2 3">ON-33</strain>
    </source>
</reference>
<feature type="transmembrane region" description="Helical" evidence="1">
    <location>
        <begin position="295"/>
        <end position="322"/>
    </location>
</feature>
<sequence>MTSTAQPGLQQPIVAGIVTALVGFTSSFAVVIAGLRAVGASAEQAASGLLALTVIFGLGIVVLSVRTRAPITLAWSTPGAALLASMAATYHAGWAAAVGAFVVVGVLIVVTGLVPALGDVISRIPTPIAQAMLAGVLLTLCLAPMRSLVEAPVLTIPVLLVWLAATRWLPRWALPLAMVTALVVIGVHVAVDGADDAGPTSWLPSLTFTVPHLDLAAIVGLAVPLFIVTMASQNIPGVAVLSSFGYATPWRAAMTVTGVGTVVAAPFGGHAINLAALSAALAAGDEAGSDRSRRWIAGVCAGITYLVLAALSGALVTIAAIAPGGLVEAVAGLALLGTFASAIVGAFTAAETRVPAALTFVAAASGVTFFGIGGAFWGLVIGLAAYGVLRAGTRRSVDTTG</sequence>
<feature type="transmembrane region" description="Helical" evidence="1">
    <location>
        <begin position="174"/>
        <end position="191"/>
    </location>
</feature>
<dbReference type="NCBIfam" id="TIGR00843">
    <property type="entry name" value="benE"/>
    <property type="match status" value="1"/>
</dbReference>
<comment type="caution">
    <text evidence="2">The sequence shown here is derived from an EMBL/GenBank/DDBJ whole genome shotgun (WGS) entry which is preliminary data.</text>
</comment>
<feature type="transmembrane region" description="Helical" evidence="1">
    <location>
        <begin position="72"/>
        <end position="90"/>
    </location>
</feature>
<feature type="transmembrane region" description="Helical" evidence="1">
    <location>
        <begin position="45"/>
        <end position="65"/>
    </location>
</feature>
<organism evidence="2 3">
    <name type="scientific">Gordonia hankookensis</name>
    <dbReference type="NCBI Taxonomy" id="589403"/>
    <lineage>
        <taxon>Bacteria</taxon>
        <taxon>Bacillati</taxon>
        <taxon>Actinomycetota</taxon>
        <taxon>Actinomycetes</taxon>
        <taxon>Mycobacteriales</taxon>
        <taxon>Gordoniaceae</taxon>
        <taxon>Gordonia</taxon>
    </lineage>
</organism>
<keyword evidence="1" id="KW-1133">Transmembrane helix</keyword>
<feature type="transmembrane region" description="Helical" evidence="1">
    <location>
        <begin position="12"/>
        <end position="33"/>
    </location>
</feature>
<feature type="transmembrane region" description="Helical" evidence="1">
    <location>
        <begin position="329"/>
        <end position="350"/>
    </location>
</feature>
<proteinExistence type="predicted"/>
<keyword evidence="1" id="KW-0472">Membrane</keyword>
<feature type="transmembrane region" description="Helical" evidence="1">
    <location>
        <begin position="356"/>
        <end position="389"/>
    </location>
</feature>
<dbReference type="RefSeq" id="WP_190266628.1">
    <property type="nucleotide sequence ID" value="NZ_JACWMS010000002.1"/>
</dbReference>
<name>A0ABR7WAF1_9ACTN</name>